<feature type="domain" description="DUF6818" evidence="2">
    <location>
        <begin position="179"/>
        <end position="256"/>
    </location>
</feature>
<dbReference type="OrthoDB" id="99432at2759"/>
<dbReference type="Proteomes" id="UP000620124">
    <property type="component" value="Unassembled WGS sequence"/>
</dbReference>
<accession>A0A8H6YC61</accession>
<dbReference type="InterPro" id="IPR049203">
    <property type="entry name" value="DUF6818"/>
</dbReference>
<dbReference type="Pfam" id="PF20681">
    <property type="entry name" value="DUF6818"/>
    <property type="match status" value="1"/>
</dbReference>
<dbReference type="PANTHER" id="PTHR34409:SF1">
    <property type="entry name" value="MYB-LIKE DOMAIN-CONTAINING PROTEIN"/>
    <property type="match status" value="1"/>
</dbReference>
<feature type="compositionally biased region" description="Polar residues" evidence="1">
    <location>
        <begin position="137"/>
        <end position="147"/>
    </location>
</feature>
<sequence length="292" mass="32186">MSDPTAPPFTQLAPKYNIFYDGNGTAWHHNINGQWVPAPREAPIPPPQTPLRPSFELRGAPTTAQHAPPQSTTYGFLATPSAQPVLPHLIDPRLLPLPRSDDRDLGNLYTIAKASLCPATKVGSIHQKDKGKKRQLPSDSSDDSNNAGPVPKRGRPQGSSNYNKEYTKVILKIIEKVLPIGSKGWGVVTLRFNKYAVKNNRPERDVKSIETKYKQLLRKKKPTGDGDCPPDVKRAHRIEGLINQKADTRDLSDSEFDDAGAAGTTPPFEINVLKLFSIRCFVNVVSNILTTL</sequence>
<comment type="caution">
    <text evidence="3">The sequence shown here is derived from an EMBL/GenBank/DDBJ whole genome shotgun (WGS) entry which is preliminary data.</text>
</comment>
<protein>
    <recommendedName>
        <fullName evidence="2">DUF6818 domain-containing protein</fullName>
    </recommendedName>
</protein>
<evidence type="ECO:0000256" key="1">
    <source>
        <dbReference type="SAM" id="MobiDB-lite"/>
    </source>
</evidence>
<evidence type="ECO:0000313" key="4">
    <source>
        <dbReference type="Proteomes" id="UP000620124"/>
    </source>
</evidence>
<reference evidence="3" key="1">
    <citation type="submission" date="2020-05" db="EMBL/GenBank/DDBJ databases">
        <title>Mycena genomes resolve the evolution of fungal bioluminescence.</title>
        <authorList>
            <person name="Tsai I.J."/>
        </authorList>
    </citation>
    <scope>NUCLEOTIDE SEQUENCE</scope>
    <source>
        <strain evidence="3">CCC161011</strain>
    </source>
</reference>
<evidence type="ECO:0000313" key="3">
    <source>
        <dbReference type="EMBL" id="KAF7358365.1"/>
    </source>
</evidence>
<proteinExistence type="predicted"/>
<dbReference type="PANTHER" id="PTHR34409">
    <property type="entry name" value="SET DOMAIN-CONTAINING PROTEIN"/>
    <property type="match status" value="1"/>
</dbReference>
<organism evidence="3 4">
    <name type="scientific">Mycena venus</name>
    <dbReference type="NCBI Taxonomy" id="2733690"/>
    <lineage>
        <taxon>Eukaryota</taxon>
        <taxon>Fungi</taxon>
        <taxon>Dikarya</taxon>
        <taxon>Basidiomycota</taxon>
        <taxon>Agaricomycotina</taxon>
        <taxon>Agaricomycetes</taxon>
        <taxon>Agaricomycetidae</taxon>
        <taxon>Agaricales</taxon>
        <taxon>Marasmiineae</taxon>
        <taxon>Mycenaceae</taxon>
        <taxon>Mycena</taxon>
    </lineage>
</organism>
<dbReference type="AlphaFoldDB" id="A0A8H6YC61"/>
<keyword evidence="4" id="KW-1185">Reference proteome</keyword>
<gene>
    <name evidence="3" type="ORF">MVEN_00886500</name>
</gene>
<evidence type="ECO:0000259" key="2">
    <source>
        <dbReference type="Pfam" id="PF20681"/>
    </source>
</evidence>
<name>A0A8H6YC61_9AGAR</name>
<dbReference type="EMBL" id="JACAZI010000006">
    <property type="protein sequence ID" value="KAF7358365.1"/>
    <property type="molecule type" value="Genomic_DNA"/>
</dbReference>
<feature type="region of interest" description="Disordered" evidence="1">
    <location>
        <begin position="122"/>
        <end position="161"/>
    </location>
</feature>